<dbReference type="GeneID" id="117150716"/>
<evidence type="ECO:0000313" key="3">
    <source>
        <dbReference type="RefSeq" id="XP_033173625.1"/>
    </source>
</evidence>
<dbReference type="AlphaFoldDB" id="A0A6P8KTB6"/>
<sequence>MFSTYSINDVAANEEVDHTEEEFSSKVEADVQSIIYLAYQEHEAVIRHNVTSAMKQREEELAKLWNIRSSLSSLAQIKAARDEELRALLDQIVTNEDSSDDDEDEDKEDPF</sequence>
<keyword evidence="2" id="KW-1185">Reference proteome</keyword>
<evidence type="ECO:0000256" key="1">
    <source>
        <dbReference type="SAM" id="MobiDB-lite"/>
    </source>
</evidence>
<feature type="compositionally biased region" description="Acidic residues" evidence="1">
    <location>
        <begin position="97"/>
        <end position="111"/>
    </location>
</feature>
<dbReference type="RefSeq" id="XP_033173625.1">
    <property type="nucleotide sequence ID" value="XM_033317734.1"/>
</dbReference>
<proteinExistence type="predicted"/>
<protein>
    <submittedName>
        <fullName evidence="3">Uncharacterized protein LOC117150716</fullName>
    </submittedName>
</protein>
<organism evidence="2 3">
    <name type="scientific">Drosophila mauritiana</name>
    <name type="common">Fruit fly</name>
    <dbReference type="NCBI Taxonomy" id="7226"/>
    <lineage>
        <taxon>Eukaryota</taxon>
        <taxon>Metazoa</taxon>
        <taxon>Ecdysozoa</taxon>
        <taxon>Arthropoda</taxon>
        <taxon>Hexapoda</taxon>
        <taxon>Insecta</taxon>
        <taxon>Pterygota</taxon>
        <taxon>Neoptera</taxon>
        <taxon>Endopterygota</taxon>
        <taxon>Diptera</taxon>
        <taxon>Brachycera</taxon>
        <taxon>Muscomorpha</taxon>
        <taxon>Ephydroidea</taxon>
        <taxon>Drosophilidae</taxon>
        <taxon>Drosophila</taxon>
        <taxon>Sophophora</taxon>
    </lineage>
</organism>
<feature type="region of interest" description="Disordered" evidence="1">
    <location>
        <begin position="1"/>
        <end position="24"/>
    </location>
</feature>
<feature type="region of interest" description="Disordered" evidence="1">
    <location>
        <begin position="92"/>
        <end position="111"/>
    </location>
</feature>
<accession>A0A6P8KTB6</accession>
<reference evidence="3" key="1">
    <citation type="submission" date="2025-08" db="UniProtKB">
        <authorList>
            <consortium name="RefSeq"/>
        </authorList>
    </citation>
    <scope>IDENTIFICATION</scope>
    <source>
        <strain evidence="3">Mau12</strain>
        <tissue evidence="3">Whole Body</tissue>
    </source>
</reference>
<dbReference type="Proteomes" id="UP000515162">
    <property type="component" value="Chromosome 2L"/>
</dbReference>
<evidence type="ECO:0000313" key="2">
    <source>
        <dbReference type="Proteomes" id="UP000515162"/>
    </source>
</evidence>
<name>A0A6P8KTB6_DROMA</name>
<gene>
    <name evidence="3" type="primary">LOC117150716</name>
</gene>